<name>A0A9P9CXS7_9HYPO</name>
<dbReference type="EMBL" id="JAGMUV010000055">
    <property type="protein sequence ID" value="KAH7109026.1"/>
    <property type="molecule type" value="Genomic_DNA"/>
</dbReference>
<comment type="caution">
    <text evidence="1">The sequence shown here is derived from an EMBL/GenBank/DDBJ whole genome shotgun (WGS) entry which is preliminary data.</text>
</comment>
<protein>
    <submittedName>
        <fullName evidence="1">Uncharacterized protein</fullName>
    </submittedName>
</protein>
<dbReference type="Proteomes" id="UP000738349">
    <property type="component" value="Unassembled WGS sequence"/>
</dbReference>
<dbReference type="OrthoDB" id="5082906at2759"/>
<gene>
    <name evidence="1" type="ORF">EDB81DRAFT_736813</name>
</gene>
<feature type="non-terminal residue" evidence="1">
    <location>
        <position position="183"/>
    </location>
</feature>
<evidence type="ECO:0000313" key="2">
    <source>
        <dbReference type="Proteomes" id="UP000738349"/>
    </source>
</evidence>
<sequence length="183" mass="20421">MDSALQWKPHVDEIRRKATKTISALSSLGSSTWGLTLQDMRKIYRGVVVPQIIYACSAWSNSNWRTRNMPYTSKTLAQLQRLQARAARAISGAFKATSAPALDIETHLLPIEHQIWKHNADCLGRIGFGGQESQHSADGLGGGKTKMSPRRAIQKAIQDEQGFEMEKMEVITPRVVPPWWIGP</sequence>
<organism evidence="1 2">
    <name type="scientific">Dactylonectria macrodidyma</name>
    <dbReference type="NCBI Taxonomy" id="307937"/>
    <lineage>
        <taxon>Eukaryota</taxon>
        <taxon>Fungi</taxon>
        <taxon>Dikarya</taxon>
        <taxon>Ascomycota</taxon>
        <taxon>Pezizomycotina</taxon>
        <taxon>Sordariomycetes</taxon>
        <taxon>Hypocreomycetidae</taxon>
        <taxon>Hypocreales</taxon>
        <taxon>Nectriaceae</taxon>
        <taxon>Dactylonectria</taxon>
    </lineage>
</organism>
<dbReference type="AlphaFoldDB" id="A0A9P9CXS7"/>
<reference evidence="1" key="1">
    <citation type="journal article" date="2021" name="Nat. Commun.">
        <title>Genetic determinants of endophytism in the Arabidopsis root mycobiome.</title>
        <authorList>
            <person name="Mesny F."/>
            <person name="Miyauchi S."/>
            <person name="Thiergart T."/>
            <person name="Pickel B."/>
            <person name="Atanasova L."/>
            <person name="Karlsson M."/>
            <person name="Huettel B."/>
            <person name="Barry K.W."/>
            <person name="Haridas S."/>
            <person name="Chen C."/>
            <person name="Bauer D."/>
            <person name="Andreopoulos W."/>
            <person name="Pangilinan J."/>
            <person name="LaButti K."/>
            <person name="Riley R."/>
            <person name="Lipzen A."/>
            <person name="Clum A."/>
            <person name="Drula E."/>
            <person name="Henrissat B."/>
            <person name="Kohler A."/>
            <person name="Grigoriev I.V."/>
            <person name="Martin F.M."/>
            <person name="Hacquard S."/>
        </authorList>
    </citation>
    <scope>NUCLEOTIDE SEQUENCE</scope>
    <source>
        <strain evidence="1">MPI-CAGE-AT-0147</strain>
    </source>
</reference>
<evidence type="ECO:0000313" key="1">
    <source>
        <dbReference type="EMBL" id="KAH7109026.1"/>
    </source>
</evidence>
<proteinExistence type="predicted"/>
<keyword evidence="2" id="KW-1185">Reference proteome</keyword>
<accession>A0A9P9CXS7</accession>